<evidence type="ECO:0000313" key="2">
    <source>
        <dbReference type="Proteomes" id="UP000004562"/>
    </source>
</evidence>
<dbReference type="PROSITE" id="PS51257">
    <property type="entry name" value="PROKAR_LIPOPROTEIN"/>
    <property type="match status" value="1"/>
</dbReference>
<dbReference type="AlphaFoldDB" id="F0ITA6"/>
<dbReference type="PATRIC" id="fig|888812.3.peg.1209"/>
<gene>
    <name evidence="1" type="ORF">HMPREF9384_1226</name>
</gene>
<name>F0ITA6_STRSA</name>
<accession>F0ITA6</accession>
<dbReference type="InterPro" id="IPR010738">
    <property type="entry name" value="DUF1310"/>
</dbReference>
<comment type="caution">
    <text evidence="1">The sequence shown here is derived from an EMBL/GenBank/DDBJ whole genome shotgun (WGS) entry which is preliminary data.</text>
</comment>
<dbReference type="EMBL" id="AEXZ01000007">
    <property type="protein sequence ID" value="EGD39041.1"/>
    <property type="molecule type" value="Genomic_DNA"/>
</dbReference>
<evidence type="ECO:0000313" key="1">
    <source>
        <dbReference type="EMBL" id="EGD39041.1"/>
    </source>
</evidence>
<dbReference type="RefSeq" id="WP_002912039.1">
    <property type="nucleotide sequence ID" value="NZ_GL872447.1"/>
</dbReference>
<protein>
    <recommendedName>
        <fullName evidence="3">Lipoprotein</fullName>
    </recommendedName>
</protein>
<reference evidence="1 2" key="1">
    <citation type="submission" date="2011-02" db="EMBL/GenBank/DDBJ databases">
        <authorList>
            <person name="Muzny D."/>
            <person name="Qin X."/>
            <person name="Deng J."/>
            <person name="Jiang H."/>
            <person name="Liu Y."/>
            <person name="Qu J."/>
            <person name="Song X.-Z."/>
            <person name="Zhang L."/>
            <person name="Thornton R."/>
            <person name="Coyle M."/>
            <person name="Francisco L."/>
            <person name="Jackson L."/>
            <person name="Javaid M."/>
            <person name="Korchina V."/>
            <person name="Kovar C."/>
            <person name="Mata R."/>
            <person name="Mathew T."/>
            <person name="Ngo R."/>
            <person name="Nguyen L."/>
            <person name="Nguyen N."/>
            <person name="Okwuonu G."/>
            <person name="Ongeri F."/>
            <person name="Pham C."/>
            <person name="Simmons D."/>
            <person name="Wilczek-Boney K."/>
            <person name="Hale W."/>
            <person name="Jakkamsetti A."/>
            <person name="Pham P."/>
            <person name="Ruth R."/>
            <person name="San Lucas F."/>
            <person name="Warren J."/>
            <person name="Zhang J."/>
            <person name="Zhao Z."/>
            <person name="Zhou C."/>
            <person name="Zhu D."/>
            <person name="Lee S."/>
            <person name="Bess C."/>
            <person name="Blankenburg K."/>
            <person name="Forbes L."/>
            <person name="Fu Q."/>
            <person name="Gubbala S."/>
            <person name="Hirani K."/>
            <person name="Jayaseelan J.C."/>
            <person name="Lara F."/>
            <person name="Munidasa M."/>
            <person name="Palculict T."/>
            <person name="Patil S."/>
            <person name="Pu L.-L."/>
            <person name="Saada N."/>
            <person name="Tang L."/>
            <person name="Weissenberger G."/>
            <person name="Zhu Y."/>
            <person name="Hemphill L."/>
            <person name="Shang Y."/>
            <person name="Youmans B."/>
            <person name="Ayvaz T."/>
            <person name="Ross M."/>
            <person name="Santibanez J."/>
            <person name="Aqrawi P."/>
            <person name="Gross S."/>
            <person name="Joshi V."/>
            <person name="Fowler G."/>
            <person name="Nazareth L."/>
            <person name="Reid J."/>
            <person name="Worley K."/>
            <person name="Petrosino J."/>
            <person name="Highlander S."/>
            <person name="Gibbs R."/>
        </authorList>
    </citation>
    <scope>NUCLEOTIDE SEQUENCE [LARGE SCALE GENOMIC DNA]</scope>
    <source>
        <strain evidence="1 2">SK160</strain>
    </source>
</reference>
<organism evidence="1 2">
    <name type="scientific">Streptococcus sanguinis SK160</name>
    <dbReference type="NCBI Taxonomy" id="888812"/>
    <lineage>
        <taxon>Bacteria</taxon>
        <taxon>Bacillati</taxon>
        <taxon>Bacillota</taxon>
        <taxon>Bacilli</taxon>
        <taxon>Lactobacillales</taxon>
        <taxon>Streptococcaceae</taxon>
        <taxon>Streptococcus</taxon>
    </lineage>
</organism>
<dbReference type="HOGENOM" id="CLU_107589_1_0_9"/>
<dbReference type="Proteomes" id="UP000004562">
    <property type="component" value="Unassembled WGS sequence"/>
</dbReference>
<sequence length="136" mass="15361">MKGAVMKKIFVIFLSIIMLSSAMFLGGCSILNSRSEKENENKQMIKLVESKEAEKAFYHWFTYVDPQAFKKEGFIQSYEIDRSTISKNPMSGIDFDIIINGDSDFIISCNINKNSDGEIESTSATYSDKLSQALEK</sequence>
<dbReference type="Pfam" id="PF07006">
    <property type="entry name" value="DUF1310"/>
    <property type="match status" value="1"/>
</dbReference>
<evidence type="ECO:0008006" key="3">
    <source>
        <dbReference type="Google" id="ProtNLM"/>
    </source>
</evidence>
<proteinExistence type="predicted"/>